<evidence type="ECO:0000256" key="1">
    <source>
        <dbReference type="ARBA" id="ARBA00004651"/>
    </source>
</evidence>
<evidence type="ECO:0000313" key="7">
    <source>
        <dbReference type="EMBL" id="SDK56714.1"/>
    </source>
</evidence>
<feature type="transmembrane region" description="Helical" evidence="6">
    <location>
        <begin position="155"/>
        <end position="180"/>
    </location>
</feature>
<gene>
    <name evidence="7" type="ORF">SAMN05216257_103277</name>
</gene>
<dbReference type="CDD" id="cd06581">
    <property type="entry name" value="TM_PBP1_LivM_like"/>
    <property type="match status" value="1"/>
</dbReference>
<reference evidence="8" key="1">
    <citation type="submission" date="2016-10" db="EMBL/GenBank/DDBJ databases">
        <authorList>
            <person name="Varghese N."/>
            <person name="Submissions S."/>
        </authorList>
    </citation>
    <scope>NUCLEOTIDE SEQUENCE [LARGE SCALE GENOMIC DNA]</scope>
    <source>
        <strain evidence="8">CGMCC 1.10789</strain>
    </source>
</reference>
<proteinExistence type="predicted"/>
<dbReference type="Pfam" id="PF02653">
    <property type="entry name" value="BPD_transp_2"/>
    <property type="match status" value="1"/>
</dbReference>
<dbReference type="GO" id="GO:0005886">
    <property type="term" value="C:plasma membrane"/>
    <property type="evidence" value="ECO:0007669"/>
    <property type="project" value="UniProtKB-SubCell"/>
</dbReference>
<feature type="transmembrane region" description="Helical" evidence="6">
    <location>
        <begin position="210"/>
        <end position="236"/>
    </location>
</feature>
<feature type="transmembrane region" description="Helical" evidence="6">
    <location>
        <begin position="248"/>
        <end position="273"/>
    </location>
</feature>
<keyword evidence="8" id="KW-1185">Reference proteome</keyword>
<dbReference type="PANTHER" id="PTHR30482:SF17">
    <property type="entry name" value="ABC TRANSPORTER ATP-BINDING PROTEIN"/>
    <property type="match status" value="1"/>
</dbReference>
<keyword evidence="2" id="KW-1003">Cell membrane</keyword>
<protein>
    <submittedName>
        <fullName evidence="7">Branched-chain amino acid transport system permease protein</fullName>
    </submittedName>
</protein>
<dbReference type="OrthoDB" id="9804361at2"/>
<evidence type="ECO:0000256" key="6">
    <source>
        <dbReference type="SAM" id="Phobius"/>
    </source>
</evidence>
<keyword evidence="5 6" id="KW-0472">Membrane</keyword>
<organism evidence="7 8">
    <name type="scientific">Meinhardsimonia xiamenensis</name>
    <dbReference type="NCBI Taxonomy" id="990712"/>
    <lineage>
        <taxon>Bacteria</taxon>
        <taxon>Pseudomonadati</taxon>
        <taxon>Pseudomonadota</taxon>
        <taxon>Alphaproteobacteria</taxon>
        <taxon>Rhodobacterales</taxon>
        <taxon>Paracoccaceae</taxon>
        <taxon>Meinhardsimonia</taxon>
    </lineage>
</organism>
<name>A0A1G9CZ72_9RHOB</name>
<evidence type="ECO:0000256" key="3">
    <source>
        <dbReference type="ARBA" id="ARBA00022692"/>
    </source>
</evidence>
<dbReference type="GO" id="GO:0015658">
    <property type="term" value="F:branched-chain amino acid transmembrane transporter activity"/>
    <property type="evidence" value="ECO:0007669"/>
    <property type="project" value="InterPro"/>
</dbReference>
<evidence type="ECO:0000256" key="2">
    <source>
        <dbReference type="ARBA" id="ARBA00022475"/>
    </source>
</evidence>
<sequence>MRGGGARAWTLHLAVLVLLLAVQFVLPAYHHGNLARIMVLASYAVGYNILFGYTGLLSLGHALFFAAGMYGLGLAIKLGGWAAGPAIVAGLGAGLLLSLAVGALALRTSGVAFMIVTLMFAQAGYLAILYFGAFTRGDEGFVIPREARMIMWLDLADAATRYFVALALFALCLLFCLWLMRQPLGRALIAIRENEERTEMLGYDTFRLKLVAVAISGTMSAAAGAAYALLFGYVGASFAAVQYSILPLLWVLVGGAGTVLGPFLGTLFMFYLIDIASGLTTAYMMIAGVVLVMITLFARSGLLGEARRRLWGWLP</sequence>
<dbReference type="AlphaFoldDB" id="A0A1G9CZ72"/>
<dbReference type="RefSeq" id="WP_092499994.1">
    <property type="nucleotide sequence ID" value="NZ_FNFV01000003.1"/>
</dbReference>
<evidence type="ECO:0000256" key="4">
    <source>
        <dbReference type="ARBA" id="ARBA00022989"/>
    </source>
</evidence>
<feature type="transmembrane region" description="Helical" evidence="6">
    <location>
        <begin position="112"/>
        <end position="134"/>
    </location>
</feature>
<evidence type="ECO:0000256" key="5">
    <source>
        <dbReference type="ARBA" id="ARBA00023136"/>
    </source>
</evidence>
<comment type="subcellular location">
    <subcellularLocation>
        <location evidence="1">Cell membrane</location>
        <topology evidence="1">Multi-pass membrane protein</topology>
    </subcellularLocation>
</comment>
<dbReference type="InterPro" id="IPR001851">
    <property type="entry name" value="ABC_transp_permease"/>
</dbReference>
<feature type="transmembrane region" description="Helical" evidence="6">
    <location>
        <begin position="86"/>
        <end position="106"/>
    </location>
</feature>
<feature type="transmembrane region" description="Helical" evidence="6">
    <location>
        <begin position="279"/>
        <end position="298"/>
    </location>
</feature>
<dbReference type="InterPro" id="IPR043428">
    <property type="entry name" value="LivM-like"/>
</dbReference>
<keyword evidence="3 6" id="KW-0812">Transmembrane</keyword>
<accession>A0A1G9CZ72</accession>
<dbReference type="EMBL" id="FNFV01000003">
    <property type="protein sequence ID" value="SDK56714.1"/>
    <property type="molecule type" value="Genomic_DNA"/>
</dbReference>
<keyword evidence="4 6" id="KW-1133">Transmembrane helix</keyword>
<feature type="transmembrane region" description="Helical" evidence="6">
    <location>
        <begin position="51"/>
        <end position="74"/>
    </location>
</feature>
<dbReference type="Proteomes" id="UP000199328">
    <property type="component" value="Unassembled WGS sequence"/>
</dbReference>
<dbReference type="PANTHER" id="PTHR30482">
    <property type="entry name" value="HIGH-AFFINITY BRANCHED-CHAIN AMINO ACID TRANSPORT SYSTEM PERMEASE"/>
    <property type="match status" value="1"/>
</dbReference>
<evidence type="ECO:0000313" key="8">
    <source>
        <dbReference type="Proteomes" id="UP000199328"/>
    </source>
</evidence>
<dbReference type="STRING" id="990712.SAMN05216257_103277"/>